<dbReference type="GO" id="GO:0032790">
    <property type="term" value="P:ribosome disassembly"/>
    <property type="evidence" value="ECO:0007669"/>
    <property type="project" value="TreeGrafter"/>
</dbReference>
<comment type="caution">
    <text evidence="6">The sequence shown here is derived from an EMBL/GenBank/DDBJ whole genome shotgun (WGS) entry which is preliminary data.</text>
</comment>
<dbReference type="Gene3D" id="3.30.70.240">
    <property type="match status" value="1"/>
</dbReference>
<dbReference type="GO" id="GO:0046677">
    <property type="term" value="P:response to antibiotic"/>
    <property type="evidence" value="ECO:0007669"/>
    <property type="project" value="UniProtKB-KW"/>
</dbReference>
<keyword evidence="3" id="KW-0342">GTP-binding</keyword>
<sequence>MKKTIGVLAHVDAGKTTFSEQVLYHTNSIRNRGRVDHKDSFLDSHNIEKQRGITVFSDQGVFEYNNSRYYLVDTPGHIDFSTEMERAIAIMDYAIIIISSVEGVQGHTKTVWNLLRKYNVPTIFFINKLDRVGADKDRVIKEIKKNLTRDVFYFDSNLNDNNEKSLINTDKFTFGEELVEFISEYDDLLLEKYLEGNYDYELWYTTLKNLIKECKVYPCFGGSALQDKGIKEFLKDLDKLTVTNYKENEKFSGRVYKIRYDDSGNRITFIKALRGTLKVKDEVTYGGEIQEELSSDGETKFNCINEINEKINSIRIYNGSKFKTVDSVAAGDLFAVTGISKAIAGDGVGALKERINYEMVPTLMSKVIFDKSCNVREVLGHFRILEAEDPSLNIIWNEALQEIHVHVMGKIQLEVLKEVVNERFNLKVEFGPCQILYKETISKETIGRGHFEPLRHYSEVHLKLEPLPRDTGIIFENKCHSDDLTFGNQNLVRTHIFERDHHGLLTGSPITDLKITLLTGRAHNKHTCGGDFREATFRALRQGLEKVENILLEPYYKFTIEVSSENIGRVLSDIQKLYGTFEPAEIHEDKVIINGRGPVATFMDYSMEVITFTKGKGSISLIFDGYDICHNSEEVIESKGYNKNADIEYTSTSIFCSHGQGYLVPWDRADDEMHCEIEL</sequence>
<dbReference type="InterPro" id="IPR020568">
    <property type="entry name" value="Ribosomal_Su5_D2-typ_SF"/>
</dbReference>
<dbReference type="InterPro" id="IPR035647">
    <property type="entry name" value="EFG_III/V"/>
</dbReference>
<feature type="domain" description="Tr-type G" evidence="5">
    <location>
        <begin position="1"/>
        <end position="245"/>
    </location>
</feature>
<evidence type="ECO:0000256" key="1">
    <source>
        <dbReference type="ARBA" id="ARBA00022741"/>
    </source>
</evidence>
<dbReference type="InterPro" id="IPR005225">
    <property type="entry name" value="Small_GTP-bd"/>
</dbReference>
<dbReference type="InterPro" id="IPR027417">
    <property type="entry name" value="P-loop_NTPase"/>
</dbReference>
<dbReference type="InterPro" id="IPR000640">
    <property type="entry name" value="EFG_V-like"/>
</dbReference>
<dbReference type="InterPro" id="IPR014721">
    <property type="entry name" value="Ribsml_uS5_D2-typ_fold_subgr"/>
</dbReference>
<keyword evidence="4" id="KW-0046">Antibiotic resistance</keyword>
<dbReference type="SMART" id="SM00889">
    <property type="entry name" value="EFG_IV"/>
    <property type="match status" value="1"/>
</dbReference>
<accession>A0A964RR02</accession>
<evidence type="ECO:0000313" key="7">
    <source>
        <dbReference type="Proteomes" id="UP000656077"/>
    </source>
</evidence>
<dbReference type="RefSeq" id="WP_160360660.1">
    <property type="nucleotide sequence ID" value="NZ_WSRQ01000044.1"/>
</dbReference>
<dbReference type="SUPFAM" id="SSF54980">
    <property type="entry name" value="EF-G C-terminal domain-like"/>
    <property type="match status" value="2"/>
</dbReference>
<dbReference type="InterPro" id="IPR005517">
    <property type="entry name" value="Transl_elong_EFG/EF2_IV"/>
</dbReference>
<dbReference type="Gene3D" id="3.30.70.870">
    <property type="entry name" value="Elongation Factor G (Translational Gtpase), domain 3"/>
    <property type="match status" value="1"/>
</dbReference>
<dbReference type="CDD" id="cd03711">
    <property type="entry name" value="Tet_C"/>
    <property type="match status" value="1"/>
</dbReference>
<dbReference type="EMBL" id="WSRQ01000044">
    <property type="protein sequence ID" value="MVX66028.1"/>
    <property type="molecule type" value="Genomic_DNA"/>
</dbReference>
<evidence type="ECO:0000313" key="6">
    <source>
        <dbReference type="EMBL" id="MVX66028.1"/>
    </source>
</evidence>
<evidence type="ECO:0000256" key="4">
    <source>
        <dbReference type="ARBA" id="ARBA00023251"/>
    </source>
</evidence>
<dbReference type="SUPFAM" id="SSF52540">
    <property type="entry name" value="P-loop containing nucleoside triphosphate hydrolases"/>
    <property type="match status" value="1"/>
</dbReference>
<keyword evidence="1" id="KW-0547">Nucleotide-binding</keyword>
<dbReference type="Pfam" id="PF03764">
    <property type="entry name" value="EFG_IV"/>
    <property type="match status" value="1"/>
</dbReference>
<dbReference type="GO" id="GO:0003924">
    <property type="term" value="F:GTPase activity"/>
    <property type="evidence" value="ECO:0007669"/>
    <property type="project" value="InterPro"/>
</dbReference>
<protein>
    <submittedName>
        <fullName evidence="6">GTP-binding protein</fullName>
    </submittedName>
</protein>
<dbReference type="GO" id="GO:0006412">
    <property type="term" value="P:translation"/>
    <property type="evidence" value="ECO:0007669"/>
    <property type="project" value="UniProtKB-KW"/>
</dbReference>
<organism evidence="6 7">
    <name type="scientific">Clostridium chromiireducens</name>
    <dbReference type="NCBI Taxonomy" id="225345"/>
    <lineage>
        <taxon>Bacteria</taxon>
        <taxon>Bacillati</taxon>
        <taxon>Bacillota</taxon>
        <taxon>Clostridia</taxon>
        <taxon>Eubacteriales</taxon>
        <taxon>Clostridiaceae</taxon>
        <taxon>Clostridium</taxon>
    </lineage>
</organism>
<dbReference type="PRINTS" id="PR00315">
    <property type="entry name" value="ELONGATNFCT"/>
</dbReference>
<dbReference type="InterPro" id="IPR000795">
    <property type="entry name" value="T_Tr_GTP-bd_dom"/>
</dbReference>
<dbReference type="Pfam" id="PF00009">
    <property type="entry name" value="GTP_EFTU"/>
    <property type="match status" value="1"/>
</dbReference>
<dbReference type="CDD" id="cd04168">
    <property type="entry name" value="TetM_like"/>
    <property type="match status" value="1"/>
</dbReference>
<proteinExistence type="predicted"/>
<reference evidence="6" key="1">
    <citation type="submission" date="2019-12" db="EMBL/GenBank/DDBJ databases">
        <title>Microbes associate with the intestines of laboratory mice.</title>
        <authorList>
            <person name="Navarre W."/>
            <person name="Wong E."/>
        </authorList>
    </citation>
    <scope>NUCLEOTIDE SEQUENCE</scope>
    <source>
        <strain evidence="6">NM79_F5</strain>
    </source>
</reference>
<dbReference type="SMART" id="SM00838">
    <property type="entry name" value="EFG_C"/>
    <property type="match status" value="1"/>
</dbReference>
<dbReference type="Proteomes" id="UP000656077">
    <property type="component" value="Unassembled WGS sequence"/>
</dbReference>
<dbReference type="SUPFAM" id="SSF54211">
    <property type="entry name" value="Ribosomal protein S5 domain 2-like"/>
    <property type="match status" value="1"/>
</dbReference>
<dbReference type="Gene3D" id="3.30.230.10">
    <property type="match status" value="1"/>
</dbReference>
<dbReference type="InterPro" id="IPR009000">
    <property type="entry name" value="Transl_B-barrel_sf"/>
</dbReference>
<evidence type="ECO:0000259" key="5">
    <source>
        <dbReference type="PROSITE" id="PS51722"/>
    </source>
</evidence>
<dbReference type="PANTHER" id="PTHR43261">
    <property type="entry name" value="TRANSLATION ELONGATION FACTOR G-RELATED"/>
    <property type="match status" value="1"/>
</dbReference>
<gene>
    <name evidence="6" type="ORF">GKZ28_20325</name>
</gene>
<evidence type="ECO:0000256" key="3">
    <source>
        <dbReference type="ARBA" id="ARBA00023134"/>
    </source>
</evidence>
<dbReference type="Gene3D" id="3.40.50.300">
    <property type="entry name" value="P-loop containing nucleotide triphosphate hydrolases"/>
    <property type="match status" value="1"/>
</dbReference>
<evidence type="ECO:0000256" key="2">
    <source>
        <dbReference type="ARBA" id="ARBA00022917"/>
    </source>
</evidence>
<keyword evidence="2" id="KW-0648">Protein biosynthesis</keyword>
<dbReference type="GO" id="GO:0005525">
    <property type="term" value="F:GTP binding"/>
    <property type="evidence" value="ECO:0007669"/>
    <property type="project" value="UniProtKB-KW"/>
</dbReference>
<name>A0A964RR02_9CLOT</name>
<dbReference type="InterPro" id="IPR035650">
    <property type="entry name" value="Tet_C"/>
</dbReference>
<dbReference type="SUPFAM" id="SSF50447">
    <property type="entry name" value="Translation proteins"/>
    <property type="match status" value="1"/>
</dbReference>
<dbReference type="AlphaFoldDB" id="A0A964RR02"/>
<dbReference type="PANTHER" id="PTHR43261:SF1">
    <property type="entry name" value="RIBOSOME-RELEASING FACTOR 2, MITOCHONDRIAL"/>
    <property type="match status" value="1"/>
</dbReference>
<dbReference type="NCBIfam" id="TIGR00231">
    <property type="entry name" value="small_GTP"/>
    <property type="match status" value="1"/>
</dbReference>
<dbReference type="Pfam" id="PF00679">
    <property type="entry name" value="EFG_C"/>
    <property type="match status" value="1"/>
</dbReference>
<dbReference type="PRINTS" id="PR01037">
    <property type="entry name" value="TCRTETOQM"/>
</dbReference>
<dbReference type="PROSITE" id="PS51722">
    <property type="entry name" value="G_TR_2"/>
    <property type="match status" value="1"/>
</dbReference>
<dbReference type="Gene3D" id="2.40.30.10">
    <property type="entry name" value="Translation factors"/>
    <property type="match status" value="1"/>
</dbReference>